<organism evidence="1 2">
    <name type="scientific">Glossina palpalis gambiensis</name>
    <dbReference type="NCBI Taxonomy" id="67801"/>
    <lineage>
        <taxon>Eukaryota</taxon>
        <taxon>Metazoa</taxon>
        <taxon>Ecdysozoa</taxon>
        <taxon>Arthropoda</taxon>
        <taxon>Hexapoda</taxon>
        <taxon>Insecta</taxon>
        <taxon>Pterygota</taxon>
        <taxon>Neoptera</taxon>
        <taxon>Endopterygota</taxon>
        <taxon>Diptera</taxon>
        <taxon>Brachycera</taxon>
        <taxon>Muscomorpha</taxon>
        <taxon>Hippoboscoidea</taxon>
        <taxon>Glossinidae</taxon>
        <taxon>Glossina</taxon>
    </lineage>
</organism>
<evidence type="ECO:0000313" key="2">
    <source>
        <dbReference type="Proteomes" id="UP000092460"/>
    </source>
</evidence>
<dbReference type="EMBL" id="JXJN01003377">
    <property type="status" value="NOT_ANNOTATED_CDS"/>
    <property type="molecule type" value="Genomic_DNA"/>
</dbReference>
<sequence>MQITGELSILLMYLCGENYISTLLDCNGNALGVNVLLRLFSYDDKIQNGTIQLQCGQKSSQGCIVAIFLDRASSIKT</sequence>
<reference evidence="1" key="2">
    <citation type="submission" date="2020-05" db="UniProtKB">
        <authorList>
            <consortium name="EnsemblMetazoa"/>
        </authorList>
    </citation>
    <scope>IDENTIFICATION</scope>
    <source>
        <strain evidence="1">IAEA</strain>
    </source>
</reference>
<dbReference type="VEuPathDB" id="VectorBase:GPPI008085"/>
<dbReference type="AlphaFoldDB" id="A0A1B0ATK1"/>
<protein>
    <submittedName>
        <fullName evidence="1">Uncharacterized protein</fullName>
    </submittedName>
</protein>
<accession>A0A1B0ATK1</accession>
<dbReference type="Proteomes" id="UP000092460">
    <property type="component" value="Unassembled WGS sequence"/>
</dbReference>
<reference evidence="2" key="1">
    <citation type="submission" date="2015-01" db="EMBL/GenBank/DDBJ databases">
        <authorList>
            <person name="Aksoy S."/>
            <person name="Warren W."/>
            <person name="Wilson R.K."/>
        </authorList>
    </citation>
    <scope>NUCLEOTIDE SEQUENCE [LARGE SCALE GENOMIC DNA]</scope>
    <source>
        <strain evidence="2">IAEA</strain>
    </source>
</reference>
<keyword evidence="2" id="KW-1185">Reference proteome</keyword>
<dbReference type="EnsemblMetazoa" id="GPPI008085-RA">
    <property type="protein sequence ID" value="GPPI008085-PA"/>
    <property type="gene ID" value="GPPI008085"/>
</dbReference>
<proteinExistence type="predicted"/>
<name>A0A1B0ATK1_9MUSC</name>
<evidence type="ECO:0000313" key="1">
    <source>
        <dbReference type="EnsemblMetazoa" id="GPPI008085-PA"/>
    </source>
</evidence>